<feature type="coiled-coil region" evidence="1">
    <location>
        <begin position="129"/>
        <end position="188"/>
    </location>
</feature>
<evidence type="ECO:0000313" key="3">
    <source>
        <dbReference type="EMBL" id="CEL92294.1"/>
    </source>
</evidence>
<evidence type="ECO:0000256" key="2">
    <source>
        <dbReference type="SAM" id="MobiDB-lite"/>
    </source>
</evidence>
<sequence>MGSGPSSLEASPARRGEVKETQDAESSAARTTKDGEANAVVSTKEVSASAVPKVTEAQVNTTVPLEKLLKQTNKREAETSVVPNTKEAEANAVSETAEAQVNTATVETTDAAVMAERTSEREGALHEQIRRLTESAKDSESKYRSLLQQHESLEVECQSTTETLHQIRRQKDEEIARLQRLLESQSVRADLRDAQVTTKVVETTDTGVMAEAIEGLGRRTSERVDALKEQIRRLTERAERYREFGWKTRDEYMCLSIHAEGLERNNASLVRSLARMRAICSDQAMKIRLFESEGEPPAYTYEDEMDETPFESPLPSPSRSPIHTPPLPPLTGATPRAEGSIEPLDDLLLPAPRSPSDQEVEEAETTGDKQPQPPPMATQASNESVADLLEYIHSVLRPAPCDTRQENQAAATTLDAAGEALEAAGEATRLAARPDSPSLYEEIAAAGAAADVEGGMVEVGGEETEKPTAPPSPPQETGNNTKQGTRLVSGIANEDGTGRATTATLRMTAPSPACHPRQKAMQWKPSLPSASRPAPLPAQVAPVPTAAAAPAPAPAPPPPPPASSGDLRESAEAARARVTVPRLKLEKLPPPEFSPCASAAGSLALSDSSVSSSNSSSSESRSSLAYSESQSSLASPLLSEGPSPQHSARPSHAPNHSSLPSSNGSAASGASGGAEAIETRASDGCADADGGVRFRWRDMWDDE</sequence>
<accession>A0A0G4EAL4</accession>
<name>A0A0G4EAL4_VITBC</name>
<gene>
    <name evidence="3" type="ORF">Vbra_11020</name>
</gene>
<feature type="compositionally biased region" description="Basic and acidic residues" evidence="2">
    <location>
        <begin position="690"/>
        <end position="703"/>
    </location>
</feature>
<evidence type="ECO:0000256" key="1">
    <source>
        <dbReference type="SAM" id="Coils"/>
    </source>
</evidence>
<keyword evidence="4" id="KW-1185">Reference proteome</keyword>
<feature type="compositionally biased region" description="Low complexity" evidence="2">
    <location>
        <begin position="525"/>
        <end position="550"/>
    </location>
</feature>
<organism evidence="3 4">
    <name type="scientific">Vitrella brassicaformis (strain CCMP3155)</name>
    <dbReference type="NCBI Taxonomy" id="1169540"/>
    <lineage>
        <taxon>Eukaryota</taxon>
        <taxon>Sar</taxon>
        <taxon>Alveolata</taxon>
        <taxon>Colpodellida</taxon>
        <taxon>Vitrellaceae</taxon>
        <taxon>Vitrella</taxon>
    </lineage>
</organism>
<dbReference type="EMBL" id="CDMY01000061">
    <property type="protein sequence ID" value="CEL92294.1"/>
    <property type="molecule type" value="Genomic_DNA"/>
</dbReference>
<feature type="region of interest" description="Disordered" evidence="2">
    <location>
        <begin position="1"/>
        <end position="51"/>
    </location>
</feature>
<reference evidence="3 4" key="1">
    <citation type="submission" date="2014-11" db="EMBL/GenBank/DDBJ databases">
        <authorList>
            <person name="Zhu J."/>
            <person name="Qi W."/>
            <person name="Song R."/>
        </authorList>
    </citation>
    <scope>NUCLEOTIDE SEQUENCE [LARGE SCALE GENOMIC DNA]</scope>
</reference>
<feature type="region of interest" description="Disordered" evidence="2">
    <location>
        <begin position="298"/>
        <end position="385"/>
    </location>
</feature>
<keyword evidence="1" id="KW-0175">Coiled coil</keyword>
<feature type="compositionally biased region" description="Pro residues" evidence="2">
    <location>
        <begin position="551"/>
        <end position="562"/>
    </location>
</feature>
<feature type="compositionally biased region" description="Low complexity" evidence="2">
    <location>
        <begin position="597"/>
        <end position="640"/>
    </location>
</feature>
<evidence type="ECO:0000313" key="4">
    <source>
        <dbReference type="Proteomes" id="UP000041254"/>
    </source>
</evidence>
<dbReference type="InParanoid" id="A0A0G4EAL4"/>
<feature type="compositionally biased region" description="Basic and acidic residues" evidence="2">
    <location>
        <begin position="566"/>
        <end position="575"/>
    </location>
</feature>
<dbReference type="VEuPathDB" id="CryptoDB:Vbra_11020"/>
<feature type="compositionally biased region" description="Basic and acidic residues" evidence="2">
    <location>
        <begin position="12"/>
        <end position="22"/>
    </location>
</feature>
<feature type="compositionally biased region" description="Pro residues" evidence="2">
    <location>
        <begin position="312"/>
        <end position="329"/>
    </location>
</feature>
<feature type="coiled-coil region" evidence="1">
    <location>
        <begin position="217"/>
        <end position="244"/>
    </location>
</feature>
<feature type="compositionally biased region" description="Polar residues" evidence="2">
    <location>
        <begin position="475"/>
        <end position="486"/>
    </location>
</feature>
<dbReference type="AlphaFoldDB" id="A0A0G4EAL4"/>
<feature type="region of interest" description="Disordered" evidence="2">
    <location>
        <begin position="458"/>
        <end position="703"/>
    </location>
</feature>
<protein>
    <submittedName>
        <fullName evidence="3">Uncharacterized protein</fullName>
    </submittedName>
</protein>
<feature type="compositionally biased region" description="Low complexity" evidence="2">
    <location>
        <begin position="657"/>
        <end position="669"/>
    </location>
</feature>
<proteinExistence type="predicted"/>
<dbReference type="Proteomes" id="UP000041254">
    <property type="component" value="Unassembled WGS sequence"/>
</dbReference>